<sequence length="128" mass="14942">MELIVGILLNIGILVFFVYVWLTYNHRQTIINSEKHIQNYSVLKINYHAKNASKILIEFNGKQYLVGVPRNKCKPFDPQKIKFYYDREKDDVFEASELGVRHIVLGGVLYLFFSILLFAAIRKRLSSS</sequence>
<reference evidence="1 2" key="1">
    <citation type="submission" date="2015-06" db="EMBL/GenBank/DDBJ databases">
        <title>Prevotella sp. 109, sp. nov., a novel member of the family Prevotellaceae isolated from human faeces.</title>
        <authorList>
            <person name="Shkoporov A.N."/>
            <person name="Chaplin A.V."/>
            <person name="Kafarskaia L.I."/>
            <person name="Efimov B.A."/>
        </authorList>
    </citation>
    <scope>NUCLEOTIDE SEQUENCE [LARGE SCALE GENOMIC DNA]</scope>
    <source>
        <strain evidence="1 2">109</strain>
    </source>
</reference>
<comment type="caution">
    <text evidence="1">The sequence shown here is derived from an EMBL/GenBank/DDBJ whole genome shotgun (WGS) entry which is preliminary data.</text>
</comment>
<organism evidence="1 2">
    <name type="scientific">Xylanibacter rarus</name>
    <dbReference type="NCBI Taxonomy" id="1676614"/>
    <lineage>
        <taxon>Bacteria</taxon>
        <taxon>Pseudomonadati</taxon>
        <taxon>Bacteroidota</taxon>
        <taxon>Bacteroidia</taxon>
        <taxon>Bacteroidales</taxon>
        <taxon>Prevotellaceae</taxon>
        <taxon>Xylanibacter</taxon>
    </lineage>
</organism>
<gene>
    <name evidence="1" type="ORF">ACU52_04535</name>
</gene>
<dbReference type="Proteomes" id="UP000036951">
    <property type="component" value="Unassembled WGS sequence"/>
</dbReference>
<dbReference type="EMBL" id="LFQU01000005">
    <property type="protein sequence ID" value="KOO69141.1"/>
    <property type="molecule type" value="Genomic_DNA"/>
</dbReference>
<protein>
    <recommendedName>
        <fullName evidence="3">DUF3592 domain-containing protein</fullName>
    </recommendedName>
</protein>
<keyword evidence="2" id="KW-1185">Reference proteome</keyword>
<evidence type="ECO:0000313" key="1">
    <source>
        <dbReference type="EMBL" id="KOO69141.1"/>
    </source>
</evidence>
<evidence type="ECO:0000313" key="2">
    <source>
        <dbReference type="Proteomes" id="UP000036951"/>
    </source>
</evidence>
<dbReference type="AlphaFoldDB" id="A0A8E1UR30"/>
<name>A0A8E1UR30_9BACT</name>
<proteinExistence type="predicted"/>
<accession>A0A8E1UR30</accession>
<evidence type="ECO:0008006" key="3">
    <source>
        <dbReference type="Google" id="ProtNLM"/>
    </source>
</evidence>